<reference evidence="1" key="1">
    <citation type="submission" date="2022-11" db="EMBL/GenBank/DDBJ databases">
        <title>Centuries of genome instability and evolution in soft-shell clam transmissible cancer (bioRxiv).</title>
        <authorList>
            <person name="Hart S.F.M."/>
            <person name="Yonemitsu M.A."/>
            <person name="Giersch R.M."/>
            <person name="Beal B.F."/>
            <person name="Arriagada G."/>
            <person name="Davis B.W."/>
            <person name="Ostrander E.A."/>
            <person name="Goff S.P."/>
            <person name="Metzger M.J."/>
        </authorList>
    </citation>
    <scope>NUCLEOTIDE SEQUENCE</scope>
    <source>
        <strain evidence="1">MELC-2E11</strain>
        <tissue evidence="1">Siphon/mantle</tissue>
    </source>
</reference>
<keyword evidence="2" id="KW-1185">Reference proteome</keyword>
<evidence type="ECO:0000313" key="1">
    <source>
        <dbReference type="EMBL" id="WAR09339.1"/>
    </source>
</evidence>
<accession>A0ABY7EJZ7</accession>
<protein>
    <submittedName>
        <fullName evidence="1">Uncharacterized protein</fullName>
    </submittedName>
</protein>
<evidence type="ECO:0000313" key="2">
    <source>
        <dbReference type="Proteomes" id="UP001164746"/>
    </source>
</evidence>
<name>A0ABY7EJZ7_MYAAR</name>
<gene>
    <name evidence="1" type="ORF">MAR_019297</name>
</gene>
<dbReference type="PANTHER" id="PTHR47018">
    <property type="entry name" value="CXC DOMAIN-CONTAINING PROTEIN-RELATED"/>
    <property type="match status" value="1"/>
</dbReference>
<dbReference type="EMBL" id="CP111017">
    <property type="protein sequence ID" value="WAR09339.1"/>
    <property type="molecule type" value="Genomic_DNA"/>
</dbReference>
<sequence length="153" mass="17325">MNVVSASMQNLNPSQTPVIACDQPLFAKIKLVKWSWPQTHGEDRYFVEIAALRTLGDWLDNSGLTHAIEKADVASPRTAESLLKASEYPELAMFIKSPQGFTLNKNSFIILAPWFFALDHHNYAPWLPVHIRDLFILKNNIPKLLSISAMEHL</sequence>
<organism evidence="1 2">
    <name type="scientific">Mya arenaria</name>
    <name type="common">Soft-shell clam</name>
    <dbReference type="NCBI Taxonomy" id="6604"/>
    <lineage>
        <taxon>Eukaryota</taxon>
        <taxon>Metazoa</taxon>
        <taxon>Spiralia</taxon>
        <taxon>Lophotrochozoa</taxon>
        <taxon>Mollusca</taxon>
        <taxon>Bivalvia</taxon>
        <taxon>Autobranchia</taxon>
        <taxon>Heteroconchia</taxon>
        <taxon>Euheterodonta</taxon>
        <taxon>Imparidentia</taxon>
        <taxon>Neoheterodontei</taxon>
        <taxon>Myida</taxon>
        <taxon>Myoidea</taxon>
        <taxon>Myidae</taxon>
        <taxon>Mya</taxon>
    </lineage>
</organism>
<dbReference type="Proteomes" id="UP001164746">
    <property type="component" value="Chromosome 6"/>
</dbReference>
<proteinExistence type="predicted"/>